<keyword evidence="1" id="KW-0812">Transmembrane</keyword>
<keyword evidence="3" id="KW-1185">Reference proteome</keyword>
<evidence type="ECO:0000313" key="2">
    <source>
        <dbReference type="EMBL" id="GAA4861638.1"/>
    </source>
</evidence>
<sequence length="212" mass="22977">MNPEDALPANRKRAPVARRWIRQLHLWIGAWGALAAVLYGLTGLVMNHRFGDGAWPQGESLDGQAVELQVPAQARTSAEALSLWLQREHALEAQTIRKGPPRGAEAGAPEQWRLSGGNARHSWAMEYAPGDETVSVEHSRQTWLAAINRLHKAVGGGTAWILLADSFAIGMILLGLSGLWMWALGRSLRQMVFSVFAAGLVVFAVVMGSALA</sequence>
<dbReference type="RefSeq" id="WP_345294624.1">
    <property type="nucleotide sequence ID" value="NZ_BAABJY010000002.1"/>
</dbReference>
<keyword evidence="1" id="KW-0472">Membrane</keyword>
<protein>
    <submittedName>
        <fullName evidence="2">PepSY-associated TM helix domain-containing protein</fullName>
    </submittedName>
</protein>
<feature type="transmembrane region" description="Helical" evidence="1">
    <location>
        <begin position="159"/>
        <end position="184"/>
    </location>
</feature>
<dbReference type="Proteomes" id="UP001501323">
    <property type="component" value="Unassembled WGS sequence"/>
</dbReference>
<keyword evidence="1" id="KW-1133">Transmembrane helix</keyword>
<reference evidence="3" key="1">
    <citation type="journal article" date="2019" name="Int. J. Syst. Evol. Microbiol.">
        <title>The Global Catalogue of Microorganisms (GCM) 10K type strain sequencing project: providing services to taxonomists for standard genome sequencing and annotation.</title>
        <authorList>
            <consortium name="The Broad Institute Genomics Platform"/>
            <consortium name="The Broad Institute Genome Sequencing Center for Infectious Disease"/>
            <person name="Wu L."/>
            <person name="Ma J."/>
        </authorList>
    </citation>
    <scope>NUCLEOTIDE SEQUENCE [LARGE SCALE GENOMIC DNA]</scope>
    <source>
        <strain evidence="3">JCM 18392</strain>
    </source>
</reference>
<name>A0ABP9DX62_9GAMM</name>
<feature type="transmembrane region" description="Helical" evidence="1">
    <location>
        <begin position="191"/>
        <end position="211"/>
    </location>
</feature>
<evidence type="ECO:0000256" key="1">
    <source>
        <dbReference type="SAM" id="Phobius"/>
    </source>
</evidence>
<dbReference type="EMBL" id="BAABJY010000002">
    <property type="protein sequence ID" value="GAA4861638.1"/>
    <property type="molecule type" value="Genomic_DNA"/>
</dbReference>
<accession>A0ABP9DX62</accession>
<proteinExistence type="predicted"/>
<gene>
    <name evidence="2" type="ORF">GCM10023332_12030</name>
</gene>
<dbReference type="PANTHER" id="PTHR40115">
    <property type="entry name" value="INNER MEMBRANE PROTEIN WITH PEPSY TM HELIX"/>
    <property type="match status" value="1"/>
</dbReference>
<dbReference type="InterPro" id="IPR032307">
    <property type="entry name" value="PepSY_TM-like_2"/>
</dbReference>
<dbReference type="Pfam" id="PF16357">
    <property type="entry name" value="PepSY_TM_like_2"/>
    <property type="match status" value="1"/>
</dbReference>
<feature type="transmembrane region" description="Helical" evidence="1">
    <location>
        <begin position="20"/>
        <end position="41"/>
    </location>
</feature>
<comment type="caution">
    <text evidence="2">The sequence shown here is derived from an EMBL/GenBank/DDBJ whole genome shotgun (WGS) entry which is preliminary data.</text>
</comment>
<organism evidence="2 3">
    <name type="scientific">Luteimonas vadosa</name>
    <dbReference type="NCBI Taxonomy" id="1165507"/>
    <lineage>
        <taxon>Bacteria</taxon>
        <taxon>Pseudomonadati</taxon>
        <taxon>Pseudomonadota</taxon>
        <taxon>Gammaproteobacteria</taxon>
        <taxon>Lysobacterales</taxon>
        <taxon>Lysobacteraceae</taxon>
        <taxon>Luteimonas</taxon>
    </lineage>
</organism>
<evidence type="ECO:0000313" key="3">
    <source>
        <dbReference type="Proteomes" id="UP001501323"/>
    </source>
</evidence>
<dbReference type="PANTHER" id="PTHR40115:SF1">
    <property type="entry name" value="INNER MEMBRANE PROTEIN WITH PEPSY TM HELIX"/>
    <property type="match status" value="1"/>
</dbReference>